<sequence length="197" mass="22241">FDLKHGEPLPAAIHIPSYKWIRLQFWPTNPMVIKTIQYTGRYQVKFKVQADDKYKVPIGEGVPVSTGVRNHQSLAAQNSTLGAADHDFTKLSLPPSVIFFVLIPKDISDGFYNEEVFVSFKDTVFEPSSAIQHTTEFYNVINTKYTHHTSPPILCLYTNGEPDHRCTYGSVQIALISLFLSGDYDMLIVVRTAPHHS</sequence>
<organism evidence="1 2">
    <name type="scientific">Rhizophagus irregularis</name>
    <dbReference type="NCBI Taxonomy" id="588596"/>
    <lineage>
        <taxon>Eukaryota</taxon>
        <taxon>Fungi</taxon>
        <taxon>Fungi incertae sedis</taxon>
        <taxon>Mucoromycota</taxon>
        <taxon>Glomeromycotina</taxon>
        <taxon>Glomeromycetes</taxon>
        <taxon>Glomerales</taxon>
        <taxon>Glomeraceae</taxon>
        <taxon>Rhizophagus</taxon>
    </lineage>
</organism>
<reference evidence="1 2" key="1">
    <citation type="submission" date="2016-04" db="EMBL/GenBank/DDBJ databases">
        <title>Genome analyses suggest a sexual origin of heterokaryosis in a supposedly ancient asexual fungus.</title>
        <authorList>
            <person name="Ropars J."/>
            <person name="Sedzielewska K."/>
            <person name="Noel J."/>
            <person name="Charron P."/>
            <person name="Farinelli L."/>
            <person name="Marton T."/>
            <person name="Kruger M."/>
            <person name="Pelin A."/>
            <person name="Brachmann A."/>
            <person name="Corradi N."/>
        </authorList>
    </citation>
    <scope>NUCLEOTIDE SEQUENCE [LARGE SCALE GENOMIC DNA]</scope>
    <source>
        <strain evidence="1 2">A5</strain>
    </source>
</reference>
<reference evidence="1 2" key="2">
    <citation type="submission" date="2017-09" db="EMBL/GenBank/DDBJ databases">
        <title>Extensive intraspecific genome diversity in a model arbuscular mycorrhizal fungus.</title>
        <authorList>
            <person name="Chen E.C."/>
            <person name="Morin E."/>
            <person name="Beaudet D."/>
            <person name="Noel J."/>
            <person name="Ndikumana S."/>
            <person name="Charron P."/>
            <person name="St-Onge C."/>
            <person name="Giorgi J."/>
            <person name="Grigoriev I.V."/>
            <person name="Roux C."/>
            <person name="Martin F.M."/>
            <person name="Corradi N."/>
        </authorList>
    </citation>
    <scope>NUCLEOTIDE SEQUENCE [LARGE SCALE GENOMIC DNA]</scope>
    <source>
        <strain evidence="1 2">A5</strain>
    </source>
</reference>
<dbReference type="EMBL" id="LLXJ01006382">
    <property type="protein sequence ID" value="PKB94252.1"/>
    <property type="molecule type" value="Genomic_DNA"/>
</dbReference>
<protein>
    <submittedName>
        <fullName evidence="1">Uncharacterized protein</fullName>
    </submittedName>
</protein>
<accession>A0A2N0NI51</accession>
<gene>
    <name evidence="1" type="ORF">RhiirA5_386770</name>
</gene>
<evidence type="ECO:0000313" key="1">
    <source>
        <dbReference type="EMBL" id="PKB94252.1"/>
    </source>
</evidence>
<dbReference type="Proteomes" id="UP000232722">
    <property type="component" value="Unassembled WGS sequence"/>
</dbReference>
<feature type="non-terminal residue" evidence="1">
    <location>
        <position position="1"/>
    </location>
</feature>
<name>A0A2N0NI51_9GLOM</name>
<proteinExistence type="predicted"/>
<comment type="caution">
    <text evidence="1">The sequence shown here is derived from an EMBL/GenBank/DDBJ whole genome shotgun (WGS) entry which is preliminary data.</text>
</comment>
<dbReference type="VEuPathDB" id="FungiDB:RhiirFUN_003068"/>
<dbReference type="AlphaFoldDB" id="A0A2N0NI51"/>
<evidence type="ECO:0000313" key="2">
    <source>
        <dbReference type="Proteomes" id="UP000232722"/>
    </source>
</evidence>